<evidence type="ECO:0000256" key="5">
    <source>
        <dbReference type="ARBA" id="ARBA00022490"/>
    </source>
</evidence>
<dbReference type="UniPathway" id="UPA00214"/>
<dbReference type="GO" id="GO:0008108">
    <property type="term" value="F:UDP-glucose:hexose-1-phosphate uridylyltransferase activity"/>
    <property type="evidence" value="ECO:0007669"/>
    <property type="project" value="UniProtKB-UniRule"/>
</dbReference>
<evidence type="ECO:0000313" key="13">
    <source>
        <dbReference type="EMBL" id="SES72767.1"/>
    </source>
</evidence>
<keyword evidence="7 10" id="KW-0548">Nucleotidyltransferase</keyword>
<dbReference type="InterPro" id="IPR000766">
    <property type="entry name" value="GalP_uridyl_Trfase_II"/>
</dbReference>
<accession>A0A1H9YUF7</accession>
<dbReference type="GO" id="GO:0006012">
    <property type="term" value="P:galactose metabolic process"/>
    <property type="evidence" value="ECO:0007669"/>
    <property type="project" value="UniProtKB-UniRule"/>
</dbReference>
<dbReference type="STRING" id="237682.SAMN05421676_101298"/>
<evidence type="ECO:0000256" key="1">
    <source>
        <dbReference type="ARBA" id="ARBA00001107"/>
    </source>
</evidence>
<evidence type="ECO:0000256" key="8">
    <source>
        <dbReference type="ARBA" id="ARBA00023144"/>
    </source>
</evidence>
<dbReference type="HAMAP" id="MF_00571">
    <property type="entry name" value="GalP_UDP_trans"/>
    <property type="match status" value="1"/>
</dbReference>
<name>A0A1H9YUF7_9BACI</name>
<dbReference type="AlphaFoldDB" id="A0A1H9YUF7"/>
<dbReference type="NCBIfam" id="NF003629">
    <property type="entry name" value="PRK05270.1-2"/>
    <property type="match status" value="1"/>
</dbReference>
<evidence type="ECO:0000259" key="12">
    <source>
        <dbReference type="Pfam" id="PF02744"/>
    </source>
</evidence>
<comment type="pathway">
    <text evidence="3 10">Carbohydrate metabolism; galactose metabolism.</text>
</comment>
<keyword evidence="8 10" id="KW-0299">Galactose metabolism</keyword>
<keyword evidence="14" id="KW-1185">Reference proteome</keyword>
<organism evidence="13 14">
    <name type="scientific">Salinibacillus kushneri</name>
    <dbReference type="NCBI Taxonomy" id="237682"/>
    <lineage>
        <taxon>Bacteria</taxon>
        <taxon>Bacillati</taxon>
        <taxon>Bacillota</taxon>
        <taxon>Bacilli</taxon>
        <taxon>Bacillales</taxon>
        <taxon>Bacillaceae</taxon>
        <taxon>Salinibacillus</taxon>
    </lineage>
</organism>
<dbReference type="NCBIfam" id="TIGR01239">
    <property type="entry name" value="galT_2"/>
    <property type="match status" value="1"/>
</dbReference>
<sequence>MRMTIYEQLERLIHYGLQKGLIEKWDVEFVRNQLLEALNLQDREEAEVNEEKLTNPTPILESILDWAAKNERFAPNTVTNRDLFDTKLMGIFVPHPSTVIHKFEGIRAQYGSEQATDYFYQLSQDVNYIRTERVNRNIQWVSRTKYGDLEITINLSKPEKDPRDVARAKEEKANYPACVLCKDNVGYAGRSQHPARQNHRIIPVKLDGEQWYLQYSPYVYYHQHAIVFSEEHRPMYISKAAFSRLLSFVEQYPHFFLGSNADIAIVGGSILNHDHYQGGQHEFPMAKAEYEETFELDKFPAVKSGILHWPMSVIRLQGHSKDELTEAANHILQSWLNYEDLQAGILCETNGERHHTITPIARIRDGHYELDLVLRNNRTSEEHPLGIFHPHKEVHHIKKENIGLIEVMGLAVLPGRLKGELEKLATYLAKPNAIDLIYEDQATEKHGEWALRLMEKYDLSKVENIHDMLMDEVGQIFQVVLEHAGVFKKNAEGKQAFRRFLQTL</sequence>
<evidence type="ECO:0000256" key="10">
    <source>
        <dbReference type="HAMAP-Rule" id="MF_00571"/>
    </source>
</evidence>
<dbReference type="GO" id="GO:0005737">
    <property type="term" value="C:cytoplasm"/>
    <property type="evidence" value="ECO:0007669"/>
    <property type="project" value="UniProtKB-SubCell"/>
</dbReference>
<protein>
    <recommendedName>
        <fullName evidence="10">Galactose-1-phosphate uridylyltransferase</fullName>
        <shortName evidence="10">Gal-1-P uridylyltransferase</shortName>
        <ecNumber evidence="10">2.7.7.12</ecNumber>
    </recommendedName>
    <alternativeName>
        <fullName evidence="10">UDP-glucose--hexose-1-phosphate uridylyltransferase</fullName>
    </alternativeName>
</protein>
<feature type="domain" description="Galactose-1-phosphate uridyl transferase C-terminal" evidence="12">
    <location>
        <begin position="250"/>
        <end position="446"/>
    </location>
</feature>
<dbReference type="PIRSF" id="PIRSF006005">
    <property type="entry name" value="GalT_BS"/>
    <property type="match status" value="1"/>
</dbReference>
<evidence type="ECO:0000256" key="2">
    <source>
        <dbReference type="ARBA" id="ARBA00004496"/>
    </source>
</evidence>
<keyword evidence="6 10" id="KW-0808">Transferase</keyword>
<dbReference type="Proteomes" id="UP000199095">
    <property type="component" value="Unassembled WGS sequence"/>
</dbReference>
<dbReference type="EMBL" id="FOHJ01000001">
    <property type="protein sequence ID" value="SES72767.1"/>
    <property type="molecule type" value="Genomic_DNA"/>
</dbReference>
<dbReference type="EC" id="2.7.7.12" evidence="10"/>
<dbReference type="InterPro" id="IPR005849">
    <property type="entry name" value="GalP_Utransf_N"/>
</dbReference>
<reference evidence="14" key="1">
    <citation type="submission" date="2016-10" db="EMBL/GenBank/DDBJ databases">
        <authorList>
            <person name="Varghese N."/>
            <person name="Submissions S."/>
        </authorList>
    </citation>
    <scope>NUCLEOTIDE SEQUENCE [LARGE SCALE GENOMIC DNA]</scope>
    <source>
        <strain evidence="14">CGMCC 1.3566</strain>
    </source>
</reference>
<proteinExistence type="inferred from homology"/>
<feature type="domain" description="Galactose-1-phosphate uridyl transferase N-terminal" evidence="11">
    <location>
        <begin position="47"/>
        <end position="234"/>
    </location>
</feature>
<evidence type="ECO:0000256" key="7">
    <source>
        <dbReference type="ARBA" id="ARBA00022695"/>
    </source>
</evidence>
<comment type="similarity">
    <text evidence="4 10">Belongs to the galactose-1-phosphate uridylyltransferase type 2 family.</text>
</comment>
<evidence type="ECO:0000256" key="9">
    <source>
        <dbReference type="ARBA" id="ARBA00023277"/>
    </source>
</evidence>
<keyword evidence="5 10" id="KW-0963">Cytoplasm</keyword>
<comment type="catalytic activity">
    <reaction evidence="1 10">
        <text>alpha-D-galactose 1-phosphate + UDP-alpha-D-glucose = alpha-D-glucose 1-phosphate + UDP-alpha-D-galactose</text>
        <dbReference type="Rhea" id="RHEA:13989"/>
        <dbReference type="ChEBI" id="CHEBI:58336"/>
        <dbReference type="ChEBI" id="CHEBI:58601"/>
        <dbReference type="ChEBI" id="CHEBI:58885"/>
        <dbReference type="ChEBI" id="CHEBI:66914"/>
        <dbReference type="EC" id="2.7.7.12"/>
    </reaction>
</comment>
<comment type="subcellular location">
    <subcellularLocation>
        <location evidence="2 10">Cytoplasm</location>
    </subcellularLocation>
</comment>
<dbReference type="InterPro" id="IPR005850">
    <property type="entry name" value="GalP_Utransf_C"/>
</dbReference>
<evidence type="ECO:0000256" key="3">
    <source>
        <dbReference type="ARBA" id="ARBA00004947"/>
    </source>
</evidence>
<dbReference type="Pfam" id="PF01087">
    <property type="entry name" value="GalP_UDP_transf"/>
    <property type="match status" value="1"/>
</dbReference>
<dbReference type="Pfam" id="PF02744">
    <property type="entry name" value="GalP_UDP_tr_C"/>
    <property type="match status" value="1"/>
</dbReference>
<evidence type="ECO:0000259" key="11">
    <source>
        <dbReference type="Pfam" id="PF01087"/>
    </source>
</evidence>
<dbReference type="PANTHER" id="PTHR39191">
    <property type="entry name" value="GALACTOSE-1-PHOSPHATE URIDYLYLTRANSFERASE"/>
    <property type="match status" value="1"/>
</dbReference>
<keyword evidence="9 10" id="KW-0119">Carbohydrate metabolism</keyword>
<evidence type="ECO:0000313" key="14">
    <source>
        <dbReference type="Proteomes" id="UP000199095"/>
    </source>
</evidence>
<evidence type="ECO:0000256" key="4">
    <source>
        <dbReference type="ARBA" id="ARBA00008706"/>
    </source>
</evidence>
<dbReference type="PANTHER" id="PTHR39191:SF1">
    <property type="entry name" value="DUF4922 DOMAIN-CONTAINING PROTEIN"/>
    <property type="match status" value="1"/>
</dbReference>
<evidence type="ECO:0000256" key="6">
    <source>
        <dbReference type="ARBA" id="ARBA00022679"/>
    </source>
</evidence>
<gene>
    <name evidence="10" type="primary">galT</name>
    <name evidence="13" type="ORF">SAMN05421676_101298</name>
</gene>